<evidence type="ECO:0000313" key="2">
    <source>
        <dbReference type="Proteomes" id="UP000233332"/>
    </source>
</evidence>
<dbReference type="EMBL" id="NXGX01000001">
    <property type="protein sequence ID" value="PKR60057.1"/>
    <property type="molecule type" value="Genomic_DNA"/>
</dbReference>
<dbReference type="Pfam" id="PF02348">
    <property type="entry name" value="CTP_transf_3"/>
    <property type="match status" value="1"/>
</dbReference>
<dbReference type="Proteomes" id="UP000233332">
    <property type="component" value="Unassembled WGS sequence"/>
</dbReference>
<protein>
    <submittedName>
        <fullName evidence="1">Acylneuraminate cytidylyltransferase family protein</fullName>
    </submittedName>
</protein>
<organism evidence="1 2">
    <name type="scientific">Thalassospira lohafexi</name>
    <dbReference type="NCBI Taxonomy" id="744227"/>
    <lineage>
        <taxon>Bacteria</taxon>
        <taxon>Pseudomonadati</taxon>
        <taxon>Pseudomonadota</taxon>
        <taxon>Alphaproteobacteria</taxon>
        <taxon>Rhodospirillales</taxon>
        <taxon>Thalassospiraceae</taxon>
        <taxon>Thalassospira</taxon>
    </lineage>
</organism>
<dbReference type="PANTHER" id="PTHR21485:SF6">
    <property type="entry name" value="N-ACYLNEURAMINATE CYTIDYLYLTRANSFERASE-RELATED"/>
    <property type="match status" value="1"/>
</dbReference>
<dbReference type="InterPro" id="IPR003329">
    <property type="entry name" value="Cytidylyl_trans"/>
</dbReference>
<dbReference type="RefSeq" id="WP_022731145.1">
    <property type="nucleotide sequence ID" value="NZ_NXGX01000001.1"/>
</dbReference>
<evidence type="ECO:0000313" key="1">
    <source>
        <dbReference type="EMBL" id="PKR60057.1"/>
    </source>
</evidence>
<dbReference type="CDD" id="cd02513">
    <property type="entry name" value="CMP-NeuAc_Synthase"/>
    <property type="match status" value="1"/>
</dbReference>
<dbReference type="Gene3D" id="3.90.550.10">
    <property type="entry name" value="Spore Coat Polysaccharide Biosynthesis Protein SpsA, Chain A"/>
    <property type="match status" value="1"/>
</dbReference>
<proteinExistence type="predicted"/>
<gene>
    <name evidence="1" type="ORF">COO92_01405</name>
</gene>
<dbReference type="InterPro" id="IPR029044">
    <property type="entry name" value="Nucleotide-diphossugar_trans"/>
</dbReference>
<dbReference type="InterPro" id="IPR050793">
    <property type="entry name" value="CMP-NeuNAc_synthase"/>
</dbReference>
<name>A0A2N3LBE7_9PROT</name>
<dbReference type="GeneID" id="98668224"/>
<accession>A0A2N3LBE7</accession>
<dbReference type="SUPFAM" id="SSF53448">
    <property type="entry name" value="Nucleotide-diphospho-sugar transferases"/>
    <property type="match status" value="1"/>
</dbReference>
<keyword evidence="1" id="KW-0548">Nucleotidyltransferase</keyword>
<keyword evidence="2" id="KW-1185">Reference proteome</keyword>
<dbReference type="AlphaFoldDB" id="A0A2N3LBE7"/>
<comment type="caution">
    <text evidence="1">The sequence shown here is derived from an EMBL/GenBank/DDBJ whole genome shotgun (WGS) entry which is preliminary data.</text>
</comment>
<dbReference type="GO" id="GO:0008781">
    <property type="term" value="F:N-acylneuraminate cytidylyltransferase activity"/>
    <property type="evidence" value="ECO:0007669"/>
    <property type="project" value="TreeGrafter"/>
</dbReference>
<keyword evidence="1" id="KW-0808">Transferase</keyword>
<dbReference type="PANTHER" id="PTHR21485">
    <property type="entry name" value="HAD SUPERFAMILY MEMBERS CMAS AND KDSC"/>
    <property type="match status" value="1"/>
</dbReference>
<sequence length="232" mass="25713">MSCLAIIPARGGSKGVPGKNKLPIGGVPLIQRAIRACLDSGVVDQIFVSTDDAEIAELAFDMGVKVRNLRPKELSDDHADIIPVIQHALAEAEQETGRNFERLLFTDPTTPFRTADTIRRAVHQFETGSYGSIISVCPLERKPNNIFTKRKDGTLDRLLKGEGYEFIRRQDMRNLCRLANAVYVTSVENFLENLSLVSGPIGYVEVSNIEAITIDEELDYFLAEQVSLRYGG</sequence>
<reference evidence="1 2" key="1">
    <citation type="submission" date="2017-09" db="EMBL/GenBank/DDBJ databases">
        <title>Biodiversity and function of Thalassospira species in the particle-attached aromatic-hydrocarbon-degrading consortia from the surface seawater of the China South Sea.</title>
        <authorList>
            <person name="Dong C."/>
            <person name="Lai Q."/>
            <person name="Shao Z."/>
        </authorList>
    </citation>
    <scope>NUCLEOTIDE SEQUENCE [LARGE SCALE GENOMIC DNA]</scope>
    <source>
        <strain evidence="1 2">139Z-12</strain>
    </source>
</reference>